<gene>
    <name evidence="1" type="ORF">PPRIM_AZ9-3.1.T0640090</name>
</gene>
<dbReference type="EMBL" id="CAJJDM010000066">
    <property type="protein sequence ID" value="CAD8080663.1"/>
    <property type="molecule type" value="Genomic_DNA"/>
</dbReference>
<proteinExistence type="predicted"/>
<comment type="caution">
    <text evidence="1">The sequence shown here is derived from an EMBL/GenBank/DDBJ whole genome shotgun (WGS) entry which is preliminary data.</text>
</comment>
<dbReference type="OMA" id="YHIKSPS"/>
<evidence type="ECO:0000313" key="2">
    <source>
        <dbReference type="Proteomes" id="UP000688137"/>
    </source>
</evidence>
<keyword evidence="2" id="KW-1185">Reference proteome</keyword>
<protein>
    <submittedName>
        <fullName evidence="1">Uncharacterized protein</fullName>
    </submittedName>
</protein>
<sequence>MGNALNDIGDNYDYKFIQKVQHQIFGQIDILECQIQDFPDIEQYMRVIPKLKNQDYIAFIKRYIKLQNLHKYELNSPFLIYISNNIFEFPSHSLYDEIQVKRQQGTQFTESELWYLARNLIAGYSIYLQIPELVKQTQLTLHNIFITKKGYIKLSLHTLFLINANNFKNLYIEESQYSHKINKEIGLILLEASCLSFEDSIKVMDMYYSIEYSNFVKDLIGDTKSLQYFQNYQMSKKISKTIYGESQIKKTKTLLTQQIKSLKQSQIIETYHIKSPSKTDQNQFDQVSRIASIPEVNQDLEQDQKKSEQFDMFSGRKSTQPIPNLQSENYYQSKMQSLEMNDQQPYIIQQQQLIAHSNDQIPQKQPIIKQYDVLSENFNQRFWNAIDQSKRQILIYEQRSRQIY</sequence>
<evidence type="ECO:0000313" key="1">
    <source>
        <dbReference type="EMBL" id="CAD8080663.1"/>
    </source>
</evidence>
<dbReference type="Proteomes" id="UP000688137">
    <property type="component" value="Unassembled WGS sequence"/>
</dbReference>
<dbReference type="AlphaFoldDB" id="A0A8S1MUD0"/>
<accession>A0A8S1MUD0</accession>
<reference evidence="1" key="1">
    <citation type="submission" date="2021-01" db="EMBL/GenBank/DDBJ databases">
        <authorList>
            <consortium name="Genoscope - CEA"/>
            <person name="William W."/>
        </authorList>
    </citation>
    <scope>NUCLEOTIDE SEQUENCE</scope>
</reference>
<organism evidence="1 2">
    <name type="scientific">Paramecium primaurelia</name>
    <dbReference type="NCBI Taxonomy" id="5886"/>
    <lineage>
        <taxon>Eukaryota</taxon>
        <taxon>Sar</taxon>
        <taxon>Alveolata</taxon>
        <taxon>Ciliophora</taxon>
        <taxon>Intramacronucleata</taxon>
        <taxon>Oligohymenophorea</taxon>
        <taxon>Peniculida</taxon>
        <taxon>Parameciidae</taxon>
        <taxon>Paramecium</taxon>
    </lineage>
</organism>
<name>A0A8S1MUD0_PARPR</name>